<comment type="catalytic activity">
    <reaction evidence="6">
        <text>O-phospho-L-tyrosyl-[protein] + H2O = L-tyrosyl-[protein] + phosphate</text>
        <dbReference type="Rhea" id="RHEA:10684"/>
        <dbReference type="Rhea" id="RHEA-COMP:10136"/>
        <dbReference type="Rhea" id="RHEA-COMP:20101"/>
        <dbReference type="ChEBI" id="CHEBI:15377"/>
        <dbReference type="ChEBI" id="CHEBI:43474"/>
        <dbReference type="ChEBI" id="CHEBI:46858"/>
        <dbReference type="ChEBI" id="CHEBI:61978"/>
        <dbReference type="EC" id="3.1.3.48"/>
    </reaction>
</comment>
<comment type="cofactor">
    <cofactor evidence="7">
        <name>Mg(2+)</name>
        <dbReference type="ChEBI" id="CHEBI:18420"/>
    </cofactor>
    <text evidence="7">Binds 1 Mg(2+) ion per subunit.</text>
</comment>
<evidence type="ECO:0000256" key="2">
    <source>
        <dbReference type="ARBA" id="ARBA00013064"/>
    </source>
</evidence>
<evidence type="ECO:0000313" key="8">
    <source>
        <dbReference type="EMBL" id="KAJ0406017.1"/>
    </source>
</evidence>
<dbReference type="PANTHER" id="PTHR10190">
    <property type="entry name" value="EYES ABSENT"/>
    <property type="match status" value="1"/>
</dbReference>
<evidence type="ECO:0000313" key="9">
    <source>
        <dbReference type="Proteomes" id="UP001209570"/>
    </source>
</evidence>
<dbReference type="EC" id="3.1.3.48" evidence="2"/>
<comment type="caution">
    <text evidence="8">The sequence shown here is derived from an EMBL/GenBank/DDBJ whole genome shotgun (WGS) entry which is preliminary data.</text>
</comment>
<organism evidence="8 9">
    <name type="scientific">Pythium insidiosum</name>
    <name type="common">Pythiosis disease agent</name>
    <dbReference type="NCBI Taxonomy" id="114742"/>
    <lineage>
        <taxon>Eukaryota</taxon>
        <taxon>Sar</taxon>
        <taxon>Stramenopiles</taxon>
        <taxon>Oomycota</taxon>
        <taxon>Peronosporomycetes</taxon>
        <taxon>Pythiales</taxon>
        <taxon>Pythiaceae</taxon>
        <taxon>Pythium</taxon>
    </lineage>
</organism>
<evidence type="ECO:0000256" key="1">
    <source>
        <dbReference type="ARBA" id="ARBA00010501"/>
    </source>
</evidence>
<dbReference type="GO" id="GO:0045739">
    <property type="term" value="P:positive regulation of DNA repair"/>
    <property type="evidence" value="ECO:0007669"/>
    <property type="project" value="TreeGrafter"/>
</dbReference>
<keyword evidence="3" id="KW-0378">Hydrolase</keyword>
<keyword evidence="5" id="KW-0904">Protein phosphatase</keyword>
<accession>A0AAD5QD43</accession>
<feature type="binding site" evidence="7">
    <location>
        <position position="74"/>
    </location>
    <ligand>
        <name>Mg(2+)</name>
        <dbReference type="ChEBI" id="CHEBI:18420"/>
    </ligand>
</feature>
<dbReference type="InterPro" id="IPR028472">
    <property type="entry name" value="EYA"/>
</dbReference>
<gene>
    <name evidence="8" type="ORF">P43SY_010073</name>
</gene>
<comment type="similarity">
    <text evidence="1">Belongs to the HAD-like hydrolase superfamily. EYA family.</text>
</comment>
<dbReference type="Gene3D" id="3.40.50.12350">
    <property type="match status" value="1"/>
</dbReference>
<evidence type="ECO:0000256" key="6">
    <source>
        <dbReference type="ARBA" id="ARBA00051722"/>
    </source>
</evidence>
<proteinExistence type="inferred from homology"/>
<dbReference type="AlphaFoldDB" id="A0AAD5QD43"/>
<evidence type="ECO:0000256" key="3">
    <source>
        <dbReference type="ARBA" id="ARBA00022801"/>
    </source>
</evidence>
<protein>
    <recommendedName>
        <fullName evidence="2">protein-tyrosine-phosphatase</fullName>
        <ecNumber evidence="2">3.1.3.48</ecNumber>
    </recommendedName>
</protein>
<dbReference type="GO" id="GO:0004725">
    <property type="term" value="F:protein tyrosine phosphatase activity"/>
    <property type="evidence" value="ECO:0007669"/>
    <property type="project" value="UniProtKB-EC"/>
</dbReference>
<reference evidence="8" key="1">
    <citation type="submission" date="2021-12" db="EMBL/GenBank/DDBJ databases">
        <title>Prjna785345.</title>
        <authorList>
            <person name="Rujirawat T."/>
            <person name="Krajaejun T."/>
        </authorList>
    </citation>
    <scope>NUCLEOTIDE SEQUENCE</scope>
    <source>
        <strain evidence="8">Pi057C3</strain>
    </source>
</reference>
<name>A0AAD5QD43_PYTIN</name>
<dbReference type="EMBL" id="JAKCXM010000037">
    <property type="protein sequence ID" value="KAJ0406017.1"/>
    <property type="molecule type" value="Genomic_DNA"/>
</dbReference>
<keyword evidence="9" id="KW-1185">Reference proteome</keyword>
<dbReference type="Proteomes" id="UP001209570">
    <property type="component" value="Unassembled WGS sequence"/>
</dbReference>
<keyword evidence="4 7" id="KW-0460">Magnesium</keyword>
<dbReference type="InterPro" id="IPR038102">
    <property type="entry name" value="EYA_dom_sf"/>
</dbReference>
<evidence type="ECO:0000256" key="5">
    <source>
        <dbReference type="ARBA" id="ARBA00022912"/>
    </source>
</evidence>
<sequence>MVTNTQFAPALCKCLIYGLDAYFPIDMIYSSAKVHKQRCFESIIAKFRRGSASQGGDEDSDSEEDDVEFIAIGDGAEEEAVSHALGIKFYKIRTYPALAKLLDPPTVIFNLQAMSVNPAAVVLPAALAAGCVPAFPGAVGISTCPSELLAGELIGHLRATLAPSLLPGVAPQFHYINVPMQNL</sequence>
<evidence type="ECO:0000256" key="4">
    <source>
        <dbReference type="ARBA" id="ARBA00022842"/>
    </source>
</evidence>
<dbReference type="PANTHER" id="PTHR10190:SF16">
    <property type="entry name" value="DEVELOPMENTAL PROTEIN EYES ABSENT"/>
    <property type="match status" value="1"/>
</dbReference>
<evidence type="ECO:0000256" key="7">
    <source>
        <dbReference type="PIRSR" id="PIRSR628472-2"/>
    </source>
</evidence>
<dbReference type="GO" id="GO:0005634">
    <property type="term" value="C:nucleus"/>
    <property type="evidence" value="ECO:0007669"/>
    <property type="project" value="TreeGrafter"/>
</dbReference>
<dbReference type="GO" id="GO:0030154">
    <property type="term" value="P:cell differentiation"/>
    <property type="evidence" value="ECO:0007669"/>
    <property type="project" value="TreeGrafter"/>
</dbReference>
<dbReference type="GO" id="GO:0046872">
    <property type="term" value="F:metal ion binding"/>
    <property type="evidence" value="ECO:0007669"/>
    <property type="project" value="UniProtKB-KW"/>
</dbReference>
<keyword evidence="7" id="KW-0479">Metal-binding</keyword>